<comment type="similarity">
    <text evidence="2">Belongs to the SUN family.</text>
</comment>
<evidence type="ECO:0000256" key="4">
    <source>
        <dbReference type="SAM" id="MobiDB-lite"/>
    </source>
</evidence>
<evidence type="ECO:0000313" key="5">
    <source>
        <dbReference type="EMBL" id="ODV63871.1"/>
    </source>
</evidence>
<name>A0A1D2VQJ1_9ASCO</name>
<dbReference type="InterPro" id="IPR005556">
    <property type="entry name" value="SUN"/>
</dbReference>
<dbReference type="GeneID" id="30963153"/>
<proteinExistence type="inferred from homology"/>
<dbReference type="RefSeq" id="XP_020050178.1">
    <property type="nucleotide sequence ID" value="XM_020189517.2"/>
</dbReference>
<keyword evidence="6" id="KW-1185">Reference proteome</keyword>
<dbReference type="PANTHER" id="PTHR31316">
    <property type="entry name" value="BETA-GLUCOSIDASE-LIKE PROTEIN NCA3, MITOCHONDRIAL-RELATED"/>
    <property type="match status" value="1"/>
</dbReference>
<dbReference type="GO" id="GO:0000422">
    <property type="term" value="P:autophagy of mitochondrion"/>
    <property type="evidence" value="ECO:0007669"/>
    <property type="project" value="EnsemblFungi"/>
</dbReference>
<dbReference type="Proteomes" id="UP000095038">
    <property type="component" value="Unassembled WGS sequence"/>
</dbReference>
<dbReference type="FunCoup" id="A0A1D2VQJ1">
    <property type="interactions" value="39"/>
</dbReference>
<dbReference type="EMBL" id="KV454475">
    <property type="protein sequence ID" value="ODV63871.1"/>
    <property type="molecule type" value="Genomic_DNA"/>
</dbReference>
<reference evidence="6" key="1">
    <citation type="submission" date="2016-05" db="EMBL/GenBank/DDBJ databases">
        <title>Comparative genomics of biotechnologically important yeasts.</title>
        <authorList>
            <consortium name="DOE Joint Genome Institute"/>
            <person name="Riley R."/>
            <person name="Haridas S."/>
            <person name="Wolfe K.H."/>
            <person name="Lopes M.R."/>
            <person name="Hittinger C.T."/>
            <person name="Goker M."/>
            <person name="Salamov A."/>
            <person name="Wisecaver J."/>
            <person name="Long T.M."/>
            <person name="Aerts A.L."/>
            <person name="Barry K."/>
            <person name="Choi C."/>
            <person name="Clum A."/>
            <person name="Coughlan A.Y."/>
            <person name="Deshpande S."/>
            <person name="Douglass A.P."/>
            <person name="Hanson S.J."/>
            <person name="Klenk H.-P."/>
            <person name="Labutti K."/>
            <person name="Lapidus A."/>
            <person name="Lindquist E."/>
            <person name="Lipzen A."/>
            <person name="Meier-Kolthoff J.P."/>
            <person name="Ohm R.A."/>
            <person name="Otillar R.P."/>
            <person name="Pangilinan J."/>
            <person name="Peng Y."/>
            <person name="Rokas A."/>
            <person name="Rosa C.A."/>
            <person name="Scheuner C."/>
            <person name="Sibirny A.A."/>
            <person name="Slot J.C."/>
            <person name="Stielow J.B."/>
            <person name="Sun H."/>
            <person name="Kurtzman C.P."/>
            <person name="Blackwell M."/>
            <person name="Grigoriev I.V."/>
            <person name="Jeffries T.W."/>
        </authorList>
    </citation>
    <scope>NUCLEOTIDE SEQUENCE [LARGE SCALE GENOMIC DNA]</scope>
    <source>
        <strain evidence="6">DSM 1968</strain>
    </source>
</reference>
<evidence type="ECO:0000256" key="2">
    <source>
        <dbReference type="ARBA" id="ARBA00010579"/>
    </source>
</evidence>
<dbReference type="GO" id="GO:0005743">
    <property type="term" value="C:mitochondrial inner membrane"/>
    <property type="evidence" value="ECO:0007669"/>
    <property type="project" value="EnsemblFungi"/>
</dbReference>
<accession>A0A1D2VQJ1</accession>
<dbReference type="PANTHER" id="PTHR31316:SF2">
    <property type="entry name" value="BETA-GLUCOSIDASE-LIKE PROTEIN NCA3, MITOCHONDRIAL-RELATED"/>
    <property type="match status" value="1"/>
</dbReference>
<feature type="region of interest" description="Disordered" evidence="4">
    <location>
        <begin position="1"/>
        <end position="50"/>
    </location>
</feature>
<protein>
    <submittedName>
        <fullName evidence="5">YNL066Wp-like protein</fullName>
    </submittedName>
</protein>
<dbReference type="AlphaFoldDB" id="A0A1D2VQJ1"/>
<dbReference type="InterPro" id="IPR051526">
    <property type="entry name" value="Beta-Glucosidase_SUN"/>
</dbReference>
<gene>
    <name evidence="5" type="ORF">ASCRUDRAFT_18037</name>
</gene>
<evidence type="ECO:0000313" key="6">
    <source>
        <dbReference type="Proteomes" id="UP000095038"/>
    </source>
</evidence>
<dbReference type="GO" id="GO:0031505">
    <property type="term" value="P:fungal-type cell wall organization"/>
    <property type="evidence" value="ECO:0007669"/>
    <property type="project" value="TreeGrafter"/>
</dbReference>
<sequence>STLSTAYSSTSSTTSYSAPSTASSYSSSSSSKSSTSAKASSTSSSSDGLTSGIDGDLSAFSGPSSKFVDGTIKCSEFPSGQGVVAIPWVGLSGWTTIMNMDGETSFSCEDGFYCSYACQPGMSKTQWPSEQPSNGISVGGLYCDNGYLKRSNQDSDYLCEWGHDSSYAVNKLDKVVSLCRTDYPGSENMNIPTQLGAGQSKPISVVDSDTYYTWKGGKTSTQYYVNNAGVNAENGCIWGTSAGDVGNWGPLVLGAGYTNGVTYLSLIPNPNNLVAPNYSVEISASGDSTVVGECSYVDGVYVGSSTDGCTLSVTKGSANFVFY</sequence>
<dbReference type="InParanoid" id="A0A1D2VQJ1"/>
<feature type="compositionally biased region" description="Low complexity" evidence="4">
    <location>
        <begin position="1"/>
        <end position="46"/>
    </location>
</feature>
<organism evidence="5 6">
    <name type="scientific">Ascoidea rubescens DSM 1968</name>
    <dbReference type="NCBI Taxonomy" id="1344418"/>
    <lineage>
        <taxon>Eukaryota</taxon>
        <taxon>Fungi</taxon>
        <taxon>Dikarya</taxon>
        <taxon>Ascomycota</taxon>
        <taxon>Saccharomycotina</taxon>
        <taxon>Saccharomycetes</taxon>
        <taxon>Ascoideaceae</taxon>
        <taxon>Ascoidea</taxon>
    </lineage>
</organism>
<keyword evidence="3" id="KW-0496">Mitochondrion</keyword>
<comment type="subcellular location">
    <subcellularLocation>
        <location evidence="1">Mitochondrion</location>
    </subcellularLocation>
</comment>
<evidence type="ECO:0000256" key="1">
    <source>
        <dbReference type="ARBA" id="ARBA00004173"/>
    </source>
</evidence>
<feature type="non-terminal residue" evidence="5">
    <location>
        <position position="1"/>
    </location>
</feature>
<dbReference type="STRING" id="1344418.A0A1D2VQJ1"/>
<feature type="non-terminal residue" evidence="5">
    <location>
        <position position="323"/>
    </location>
</feature>
<dbReference type="OrthoDB" id="5339822at2759"/>
<evidence type="ECO:0000256" key="3">
    <source>
        <dbReference type="ARBA" id="ARBA00023128"/>
    </source>
</evidence>
<dbReference type="GO" id="GO:0009272">
    <property type="term" value="P:fungal-type cell wall biogenesis"/>
    <property type="evidence" value="ECO:0007669"/>
    <property type="project" value="EnsemblFungi"/>
</dbReference>
<dbReference type="GO" id="GO:0009986">
    <property type="term" value="C:cell surface"/>
    <property type="evidence" value="ECO:0007669"/>
    <property type="project" value="TreeGrafter"/>
</dbReference>
<dbReference type="Pfam" id="PF03856">
    <property type="entry name" value="SUN"/>
    <property type="match status" value="1"/>
</dbReference>
<dbReference type="GO" id="GO:0009277">
    <property type="term" value="C:fungal-type cell wall"/>
    <property type="evidence" value="ECO:0007669"/>
    <property type="project" value="TreeGrafter"/>
</dbReference>